<dbReference type="InterPro" id="IPR016201">
    <property type="entry name" value="PSI"/>
</dbReference>
<keyword evidence="3" id="KW-0732">Signal</keyword>
<accession>A0A9N7ULN6</accession>
<feature type="region of interest" description="Disordered" evidence="9">
    <location>
        <begin position="666"/>
        <end position="691"/>
    </location>
</feature>
<dbReference type="FunFam" id="2.10.25.10:FF:000079">
    <property type="entry name" value="Attractin like 1"/>
    <property type="match status" value="1"/>
</dbReference>
<evidence type="ECO:0000256" key="9">
    <source>
        <dbReference type="SAM" id="MobiDB-lite"/>
    </source>
</evidence>
<dbReference type="InterPro" id="IPR002049">
    <property type="entry name" value="LE_dom"/>
</dbReference>
<dbReference type="Gene3D" id="3.10.100.10">
    <property type="entry name" value="Mannose-Binding Protein A, subunit A"/>
    <property type="match status" value="2"/>
</dbReference>
<evidence type="ECO:0000256" key="2">
    <source>
        <dbReference type="ARBA" id="ARBA00022441"/>
    </source>
</evidence>
<sequence length="691" mass="76507">MSSASSLALQRGLPISTRLNEIVSNLASPSPRLPCDEWSILPRPSLHRDANRFGHSAVVSNGSMLIFGGFSGVLLNDVLTYTPPSCRAFSNPALCAAAGPGLRCHWVKTRCSPWEPKPPDQILPAVICPSRPDSTDEQCFRFSDCASCTANTWGCQWCEDRKCISSSSNCTVLTLELAQQHGGPLSLSPPPSMLSEHQLSLWKHGARRRGHSVRDSFRCKRREEQECFRLANCRSCSLNVNCQWDQQQQECQALPGQLCGESWHHVGDACLRINSSKESYDNAQHYCKNLGGNIASLLTDQQVNFVLEELQRHQLQDKGTCFKTELWCFELNGFWFHLLLITSRPASSPETSRNIIILILSKHTFWFQLNEVDLITFLRNKSRCWRNQEQKHDGLHTDQINLQRLSPWVGLRKINVSYWGWEDASPFTNTSLRWSPGEPSDSGFCAYLKQPLAAGLKANPCTATTDGLICEKPAGSPQTPSARPCKTPCALRSSCSNCTSQAMECMWCSSTHRCVDSSAYVISFPYGQCLEWQTQDCSAQNCSGLRTCADCLERAECGWCGDPSNTGKGACTEGSYRGPLKPSSPRAGSWDRDMVLDQSLCTADRGFNWAYIQCPACQCNGHSRCVNASVCERCGNLTAGTHCQNCMAGYYGDPINGGKCNDDRKQKLKLKGHDTRPRPEETGGTGGGMNE</sequence>
<dbReference type="Gene3D" id="2.120.10.80">
    <property type="entry name" value="Kelch-type beta propeller"/>
    <property type="match status" value="1"/>
</dbReference>
<feature type="domain" description="C-type lectin" evidence="10">
    <location>
        <begin position="408"/>
        <end position="471"/>
    </location>
</feature>
<organism evidence="11 12">
    <name type="scientific">Pleuronectes platessa</name>
    <name type="common">European plaice</name>
    <dbReference type="NCBI Taxonomy" id="8262"/>
    <lineage>
        <taxon>Eukaryota</taxon>
        <taxon>Metazoa</taxon>
        <taxon>Chordata</taxon>
        <taxon>Craniata</taxon>
        <taxon>Vertebrata</taxon>
        <taxon>Euteleostomi</taxon>
        <taxon>Actinopterygii</taxon>
        <taxon>Neopterygii</taxon>
        <taxon>Teleostei</taxon>
        <taxon>Neoteleostei</taxon>
        <taxon>Acanthomorphata</taxon>
        <taxon>Carangaria</taxon>
        <taxon>Pleuronectiformes</taxon>
        <taxon>Pleuronectoidei</taxon>
        <taxon>Pleuronectidae</taxon>
        <taxon>Pleuronectes</taxon>
    </lineage>
</organism>
<dbReference type="SUPFAM" id="SSF56436">
    <property type="entry name" value="C-type lectin-like"/>
    <property type="match status" value="1"/>
</dbReference>
<dbReference type="Proteomes" id="UP001153269">
    <property type="component" value="Unassembled WGS sequence"/>
</dbReference>
<evidence type="ECO:0000313" key="12">
    <source>
        <dbReference type="Proteomes" id="UP001153269"/>
    </source>
</evidence>
<keyword evidence="7" id="KW-0325">Glycoprotein</keyword>
<dbReference type="InterPro" id="IPR051568">
    <property type="entry name" value="LZTR1/Attractin"/>
</dbReference>
<dbReference type="EMBL" id="CADEAL010001494">
    <property type="protein sequence ID" value="CAB1432940.1"/>
    <property type="molecule type" value="Genomic_DNA"/>
</dbReference>
<name>A0A9N7ULN6_PLEPL</name>
<dbReference type="SUPFAM" id="SSF57196">
    <property type="entry name" value="EGF/Laminin"/>
    <property type="match status" value="1"/>
</dbReference>
<evidence type="ECO:0000256" key="4">
    <source>
        <dbReference type="ARBA" id="ARBA00022737"/>
    </source>
</evidence>
<dbReference type="InterPro" id="IPR056863">
    <property type="entry name" value="LMN_ATRN_NET-like_EGF"/>
</dbReference>
<dbReference type="GO" id="GO:0016020">
    <property type="term" value="C:membrane"/>
    <property type="evidence" value="ECO:0007669"/>
    <property type="project" value="UniProtKB-SubCell"/>
</dbReference>
<evidence type="ECO:0000313" key="11">
    <source>
        <dbReference type="EMBL" id="CAB1432940.1"/>
    </source>
</evidence>
<evidence type="ECO:0000256" key="8">
    <source>
        <dbReference type="ARBA" id="ARBA00023292"/>
    </source>
</evidence>
<dbReference type="Pfam" id="PF24973">
    <property type="entry name" value="EGF_LMN_ATRN"/>
    <property type="match status" value="1"/>
</dbReference>
<dbReference type="InterPro" id="IPR015915">
    <property type="entry name" value="Kelch-typ_b-propeller"/>
</dbReference>
<dbReference type="Pfam" id="PF01437">
    <property type="entry name" value="PSI"/>
    <property type="match status" value="1"/>
</dbReference>
<dbReference type="PROSITE" id="PS01248">
    <property type="entry name" value="EGF_LAM_1"/>
    <property type="match status" value="1"/>
</dbReference>
<dbReference type="PROSITE" id="PS50041">
    <property type="entry name" value="C_TYPE_LECTIN_2"/>
    <property type="match status" value="1"/>
</dbReference>
<dbReference type="CDD" id="cd00055">
    <property type="entry name" value="EGF_Lam"/>
    <property type="match status" value="1"/>
</dbReference>
<evidence type="ECO:0000256" key="3">
    <source>
        <dbReference type="ARBA" id="ARBA00022729"/>
    </source>
</evidence>
<comment type="caution">
    <text evidence="11">The sequence shown here is derived from an EMBL/GenBank/DDBJ whole genome shotgun (WGS) entry which is preliminary data.</text>
</comment>
<keyword evidence="12" id="KW-1185">Reference proteome</keyword>
<dbReference type="AlphaFoldDB" id="A0A9N7ULN6"/>
<dbReference type="Gene3D" id="2.10.25.10">
    <property type="entry name" value="Laminin"/>
    <property type="match status" value="1"/>
</dbReference>
<keyword evidence="5" id="KW-0472">Membrane</keyword>
<feature type="compositionally biased region" description="Basic and acidic residues" evidence="9">
    <location>
        <begin position="666"/>
        <end position="681"/>
    </location>
</feature>
<protein>
    <recommendedName>
        <fullName evidence="10">C-type lectin domain-containing protein</fullName>
    </recommendedName>
</protein>
<evidence type="ECO:0000256" key="5">
    <source>
        <dbReference type="ARBA" id="ARBA00023136"/>
    </source>
</evidence>
<evidence type="ECO:0000256" key="6">
    <source>
        <dbReference type="ARBA" id="ARBA00023157"/>
    </source>
</evidence>
<proteinExistence type="predicted"/>
<keyword evidence="6" id="KW-1015">Disulfide bond</keyword>
<evidence type="ECO:0000256" key="7">
    <source>
        <dbReference type="ARBA" id="ARBA00023180"/>
    </source>
</evidence>
<comment type="subcellular location">
    <subcellularLocation>
        <location evidence="1">Membrane</location>
    </subcellularLocation>
</comment>
<keyword evidence="4" id="KW-0677">Repeat</keyword>
<keyword evidence="2" id="KW-0880">Kelch repeat</keyword>
<dbReference type="PANTHER" id="PTHR46376:SF2">
    <property type="entry name" value="DISTRACTED, ISOFORM B"/>
    <property type="match status" value="1"/>
</dbReference>
<keyword evidence="8" id="KW-0424">Laminin EGF-like domain</keyword>
<dbReference type="SMART" id="SM00423">
    <property type="entry name" value="PSI"/>
    <property type="match status" value="5"/>
</dbReference>
<evidence type="ECO:0000259" key="10">
    <source>
        <dbReference type="PROSITE" id="PS50041"/>
    </source>
</evidence>
<dbReference type="InterPro" id="IPR016187">
    <property type="entry name" value="CTDL_fold"/>
</dbReference>
<dbReference type="InterPro" id="IPR002165">
    <property type="entry name" value="Plexin_repeat"/>
</dbReference>
<dbReference type="SUPFAM" id="SSF117281">
    <property type="entry name" value="Kelch motif"/>
    <property type="match status" value="1"/>
</dbReference>
<evidence type="ECO:0000256" key="1">
    <source>
        <dbReference type="ARBA" id="ARBA00004370"/>
    </source>
</evidence>
<reference evidence="11" key="1">
    <citation type="submission" date="2020-03" db="EMBL/GenBank/DDBJ databases">
        <authorList>
            <person name="Weist P."/>
        </authorList>
    </citation>
    <scope>NUCLEOTIDE SEQUENCE</scope>
</reference>
<dbReference type="GO" id="GO:0005794">
    <property type="term" value="C:Golgi apparatus"/>
    <property type="evidence" value="ECO:0007669"/>
    <property type="project" value="TreeGrafter"/>
</dbReference>
<dbReference type="PANTHER" id="PTHR46376">
    <property type="entry name" value="LEUCINE-ZIPPER-LIKE TRANSCRIPTIONAL REGULATOR 1"/>
    <property type="match status" value="1"/>
</dbReference>
<dbReference type="InterPro" id="IPR001304">
    <property type="entry name" value="C-type_lectin-like"/>
</dbReference>
<gene>
    <name evidence="11" type="ORF">PLEPLA_LOCUS21028</name>
</gene>
<dbReference type="SMART" id="SM00034">
    <property type="entry name" value="CLECT"/>
    <property type="match status" value="1"/>
</dbReference>
<dbReference type="InterPro" id="IPR016186">
    <property type="entry name" value="C-type_lectin-like/link_sf"/>
</dbReference>